<dbReference type="EMBL" id="CP114052">
    <property type="protein sequence ID" value="WAW15281.1"/>
    <property type="molecule type" value="Genomic_DNA"/>
</dbReference>
<proteinExistence type="predicted"/>
<reference evidence="3" key="1">
    <citation type="submission" date="2022-12" db="EMBL/GenBank/DDBJ databases">
        <title>Peptostreptococcus.</title>
        <authorList>
            <person name="Lee S.H."/>
        </authorList>
    </citation>
    <scope>NUCLEOTIDE SEQUENCE</scope>
    <source>
        <strain evidence="3">CBA3647</strain>
    </source>
</reference>
<keyword evidence="4" id="KW-1185">Reference proteome</keyword>
<feature type="compositionally biased region" description="Basic and acidic residues" evidence="1">
    <location>
        <begin position="379"/>
        <end position="399"/>
    </location>
</feature>
<accession>A0ABY7JPI6</accession>
<dbReference type="NCBIfam" id="TIGR01641">
    <property type="entry name" value="phageSPP1_gp7"/>
    <property type="match status" value="1"/>
</dbReference>
<dbReference type="InterPro" id="IPR006528">
    <property type="entry name" value="Phage_head_morphogenesis_dom"/>
</dbReference>
<protein>
    <submittedName>
        <fullName evidence="3">Minor capsid protein</fullName>
    </submittedName>
</protein>
<evidence type="ECO:0000313" key="4">
    <source>
        <dbReference type="Proteomes" id="UP001164187"/>
    </source>
</evidence>
<dbReference type="Pfam" id="PF04233">
    <property type="entry name" value="Phage_Mu_F"/>
    <property type="match status" value="1"/>
</dbReference>
<feature type="domain" description="Phage head morphogenesis" evidence="2">
    <location>
        <begin position="197"/>
        <end position="302"/>
    </location>
</feature>
<organism evidence="3 4">
    <name type="scientific">Peptostreptococcus equinus</name>
    <dbReference type="NCBI Taxonomy" id="3003601"/>
    <lineage>
        <taxon>Bacteria</taxon>
        <taxon>Bacillati</taxon>
        <taxon>Bacillota</taxon>
        <taxon>Clostridia</taxon>
        <taxon>Peptostreptococcales</taxon>
        <taxon>Peptostreptococcaceae</taxon>
        <taxon>Peptostreptococcus</taxon>
    </lineage>
</organism>
<evidence type="ECO:0000259" key="2">
    <source>
        <dbReference type="Pfam" id="PF04233"/>
    </source>
</evidence>
<name>A0ABY7JPI6_9FIRM</name>
<feature type="compositionally biased region" description="Basic residues" evidence="1">
    <location>
        <begin position="352"/>
        <end position="363"/>
    </location>
</feature>
<sequence length="399" mass="46952">MAKITKIDEYWINRAKERNKANIRASDDVVKLISQQYEKALKNIEKEIATLFYRYSEDNGLSYTRATELLKGNAIKGFRMDLKEYMELIDDPNILLELNTLSTRSRISNLEASFFSIQKELDKAYMYQFEEVETLMYQSTADNYYKTMFDVAVVSSFVPRDFHKLTKAEIIAEFSKPWSGRNFSERLWKNRSKLKDAIEEEIIQGAIRGVNPQQTTKRIVEKFDVSKKTASRLVHTEQQYFATLGQKKAYNELNLDRYIYIATLDIKTSEICRSLDHDIFYVKDMQSGVNAPPMHPHCRSATAPYLGELKGTRVARDKAGNNVKVDKNMNYEEWYKQNVESDSEYKKEEKKWKNRHADKKQHQKDREKYGSDIPRSFKKYQDLKYNDPDKLKEIGKKKK</sequence>
<dbReference type="Proteomes" id="UP001164187">
    <property type="component" value="Chromosome"/>
</dbReference>
<dbReference type="RefSeq" id="WP_269311960.1">
    <property type="nucleotide sequence ID" value="NZ_CP114052.1"/>
</dbReference>
<feature type="region of interest" description="Disordered" evidence="1">
    <location>
        <begin position="343"/>
        <end position="399"/>
    </location>
</feature>
<evidence type="ECO:0000313" key="3">
    <source>
        <dbReference type="EMBL" id="WAW15281.1"/>
    </source>
</evidence>
<evidence type="ECO:0000256" key="1">
    <source>
        <dbReference type="SAM" id="MobiDB-lite"/>
    </source>
</evidence>
<gene>
    <name evidence="3" type="ORF">O0R46_02180</name>
</gene>